<dbReference type="InterPro" id="IPR024535">
    <property type="entry name" value="RHGA/B-epi-like_pectate_lyase"/>
</dbReference>
<dbReference type="OrthoDB" id="9795222at2"/>
<feature type="compositionally biased region" description="Low complexity" evidence="1">
    <location>
        <begin position="35"/>
        <end position="67"/>
    </location>
</feature>
<evidence type="ECO:0000313" key="4">
    <source>
        <dbReference type="EMBL" id="MBC3888866.1"/>
    </source>
</evidence>
<protein>
    <recommendedName>
        <fullName evidence="3">Rhamnogalacturonase A/B/Epimerase-like pectate lyase domain-containing protein</fullName>
    </recommendedName>
</protein>
<evidence type="ECO:0000313" key="5">
    <source>
        <dbReference type="Proteomes" id="UP000616595"/>
    </source>
</evidence>
<feature type="signal peptide" evidence="2">
    <location>
        <begin position="1"/>
        <end position="22"/>
    </location>
</feature>
<dbReference type="Proteomes" id="UP000616595">
    <property type="component" value="Unassembled WGS sequence"/>
</dbReference>
<reference evidence="4" key="2">
    <citation type="submission" date="2020-10" db="EMBL/GenBank/DDBJ databases">
        <title>Comparative genomics of the Acetobacterium genus.</title>
        <authorList>
            <person name="Marshall C."/>
            <person name="May H."/>
            <person name="Norman S."/>
        </authorList>
    </citation>
    <scope>NUCLEOTIDE SEQUENCE</scope>
    <source>
        <strain evidence="4">DER-2019</strain>
    </source>
</reference>
<feature type="region of interest" description="Disordered" evidence="1">
    <location>
        <begin position="23"/>
        <end position="67"/>
    </location>
</feature>
<keyword evidence="5" id="KW-1185">Reference proteome</keyword>
<evidence type="ECO:0000256" key="1">
    <source>
        <dbReference type="SAM" id="MobiDB-lite"/>
    </source>
</evidence>
<feature type="domain" description="Rhamnogalacturonase A/B/Epimerase-like pectate lyase" evidence="3">
    <location>
        <begin position="82"/>
        <end position="322"/>
    </location>
</feature>
<dbReference type="Pfam" id="PF12708">
    <property type="entry name" value="Pect-lyase_RHGA_epim"/>
    <property type="match status" value="1"/>
</dbReference>
<reference evidence="4" key="1">
    <citation type="submission" date="2019-10" db="EMBL/GenBank/DDBJ databases">
        <authorList>
            <person name="Ross D.E."/>
            <person name="Gulliver D."/>
        </authorList>
    </citation>
    <scope>NUCLEOTIDE SEQUENCE</scope>
    <source>
        <strain evidence="4">DER-2019</strain>
    </source>
</reference>
<dbReference type="SUPFAM" id="SSF51126">
    <property type="entry name" value="Pectin lyase-like"/>
    <property type="match status" value="2"/>
</dbReference>
<organism evidence="4 5">
    <name type="scientific">Acetobacterium paludosum</name>
    <dbReference type="NCBI Taxonomy" id="52693"/>
    <lineage>
        <taxon>Bacteria</taxon>
        <taxon>Bacillati</taxon>
        <taxon>Bacillota</taxon>
        <taxon>Clostridia</taxon>
        <taxon>Eubacteriales</taxon>
        <taxon>Eubacteriaceae</taxon>
        <taxon>Acetobacterium</taxon>
    </lineage>
</organism>
<dbReference type="Gene3D" id="2.160.20.10">
    <property type="entry name" value="Single-stranded right-handed beta-helix, Pectin lyase-like"/>
    <property type="match status" value="1"/>
</dbReference>
<keyword evidence="2" id="KW-0732">Signal</keyword>
<dbReference type="RefSeq" id="WP_148567136.1">
    <property type="nucleotide sequence ID" value="NZ_RXYA01000008.1"/>
</dbReference>
<dbReference type="SMART" id="SM00710">
    <property type="entry name" value="PbH1"/>
    <property type="match status" value="8"/>
</dbReference>
<evidence type="ECO:0000256" key="2">
    <source>
        <dbReference type="SAM" id="SignalP"/>
    </source>
</evidence>
<dbReference type="InterPro" id="IPR012334">
    <property type="entry name" value="Pectin_lyas_fold"/>
</dbReference>
<gene>
    <name evidence="4" type="ORF">GH810_11130</name>
</gene>
<comment type="caution">
    <text evidence="4">The sequence shown here is derived from an EMBL/GenBank/DDBJ whole genome shotgun (WGS) entry which is preliminary data.</text>
</comment>
<proteinExistence type="predicted"/>
<dbReference type="InterPro" id="IPR006626">
    <property type="entry name" value="PbH1"/>
</dbReference>
<feature type="chain" id="PRO_5036770251" description="Rhamnogalacturonase A/B/Epimerase-like pectate lyase domain-containing protein" evidence="2">
    <location>
        <begin position="23"/>
        <end position="528"/>
    </location>
</feature>
<dbReference type="AlphaFoldDB" id="A0A923HZH3"/>
<dbReference type="EMBL" id="WJBD01000013">
    <property type="protein sequence ID" value="MBC3888866.1"/>
    <property type="molecule type" value="Genomic_DNA"/>
</dbReference>
<accession>A0A923HZH3</accession>
<feature type="compositionally biased region" description="Polar residues" evidence="1">
    <location>
        <begin position="23"/>
        <end position="34"/>
    </location>
</feature>
<sequence>MKKMCILLLAVCLLFGTMPVNAAPNSKNTNKSSKTVTEPVTAPTTTPTTVTAPTTAPTTVTAPTAEPTTVTAPAATEASQVVNVKDYGAKGDGVTDDTIAIQKAIDYASANNVTMLIPESANNYLITKQISIKDNTHISGYGAVLFMAPQADQIRNMLFSDVDNYISNVLIEGLTLKSQNTIVGTDYYANSMVSNVQGMFLQGISNLTIKDVSMDNMYVGLKMGSQSNELRNKGVQISNLKIDNSGMPIQIAGTNDFTMIDSVLNSSDGGTKWLHSAYIRGNNSNFTFKNDAFNNASGGGITVGGDPRYETAPENMTFENCTAKNNTIGVIINEGAKDISISGLAIAGSSLAFKINDVYNVSVDNVDISGSKPTTRDQGAFVMGGINQSTLSNISIDASGMTGYLFSFAGNITDLGISHVDVVNLGNIPLISACSTTVTKNLIVEESSFVYTNIASTGISFRGVGSDAIIRNNTFANTGSSYSFLMNNVQGTNIQATDNHYSGFTRLNNSKDYSIVANNLNLITNKIA</sequence>
<name>A0A923HZH3_9FIRM</name>
<evidence type="ECO:0000259" key="3">
    <source>
        <dbReference type="Pfam" id="PF12708"/>
    </source>
</evidence>
<dbReference type="InterPro" id="IPR011050">
    <property type="entry name" value="Pectin_lyase_fold/virulence"/>
</dbReference>